<evidence type="ECO:0000259" key="3">
    <source>
        <dbReference type="PROSITE" id="PS50977"/>
    </source>
</evidence>
<feature type="DNA-binding region" description="H-T-H motif" evidence="2">
    <location>
        <begin position="21"/>
        <end position="40"/>
    </location>
</feature>
<dbReference type="SUPFAM" id="SSF48498">
    <property type="entry name" value="Tetracyclin repressor-like, C-terminal domain"/>
    <property type="match status" value="1"/>
</dbReference>
<keyword evidence="5" id="KW-1185">Reference proteome</keyword>
<name>A0ABS8YFT8_9BACL</name>
<dbReference type="Gene3D" id="1.10.10.60">
    <property type="entry name" value="Homeodomain-like"/>
    <property type="match status" value="1"/>
</dbReference>
<sequence length="196" mass="21802">MKDRLMQVALELMTSHGLKFTMSDLASELGTSKRTIYEHFASKEELIGAIVDESIAEVIQIEKGIYEDDSLSCVEKLKQVLSIVPSGLKLSDRRLLAEMKRFSPNEWSKINNYLQEEYGWGTVKNILEEGIAAGDIRPVHVPSVLQMMIGASAAIFDPDFLLRSSCTLRQAVETMAEMLTFGLSAAQENVNDAREG</sequence>
<dbReference type="SUPFAM" id="SSF46689">
    <property type="entry name" value="Homeodomain-like"/>
    <property type="match status" value="1"/>
</dbReference>
<dbReference type="Pfam" id="PF00440">
    <property type="entry name" value="TetR_N"/>
    <property type="match status" value="1"/>
</dbReference>
<reference evidence="4 5" key="1">
    <citation type="submission" date="2021-11" db="EMBL/GenBank/DDBJ databases">
        <title>Draft genome sequence of Paenibacillus profundus YoMME, a new Gram-positive bacteria with exoelectrogenic properties.</title>
        <authorList>
            <person name="Hubenova Y."/>
            <person name="Hubenova E."/>
            <person name="Manasiev Y."/>
            <person name="Peykov S."/>
            <person name="Mitov M."/>
        </authorList>
    </citation>
    <scope>NUCLEOTIDE SEQUENCE [LARGE SCALE GENOMIC DNA]</scope>
    <source>
        <strain evidence="4 5">YoMME</strain>
    </source>
</reference>
<evidence type="ECO:0000256" key="1">
    <source>
        <dbReference type="ARBA" id="ARBA00023125"/>
    </source>
</evidence>
<dbReference type="PANTHER" id="PTHR43479">
    <property type="entry name" value="ACREF/ENVCD OPERON REPRESSOR-RELATED"/>
    <property type="match status" value="1"/>
</dbReference>
<evidence type="ECO:0000256" key="2">
    <source>
        <dbReference type="PROSITE-ProRule" id="PRU00335"/>
    </source>
</evidence>
<keyword evidence="1 2" id="KW-0238">DNA-binding</keyword>
<dbReference type="Proteomes" id="UP001199916">
    <property type="component" value="Unassembled WGS sequence"/>
</dbReference>
<accession>A0ABS8YFT8</accession>
<dbReference type="PRINTS" id="PR00455">
    <property type="entry name" value="HTHTETR"/>
</dbReference>
<evidence type="ECO:0000313" key="4">
    <source>
        <dbReference type="EMBL" id="MCE5169947.1"/>
    </source>
</evidence>
<feature type="domain" description="HTH tetR-type" evidence="3">
    <location>
        <begin position="1"/>
        <end position="58"/>
    </location>
</feature>
<dbReference type="Gene3D" id="1.10.357.10">
    <property type="entry name" value="Tetracycline Repressor, domain 2"/>
    <property type="match status" value="1"/>
</dbReference>
<evidence type="ECO:0000313" key="5">
    <source>
        <dbReference type="Proteomes" id="UP001199916"/>
    </source>
</evidence>
<dbReference type="InterPro" id="IPR050624">
    <property type="entry name" value="HTH-type_Tx_Regulator"/>
</dbReference>
<protein>
    <submittedName>
        <fullName evidence="4">TetR/AcrR family transcriptional regulator</fullName>
    </submittedName>
</protein>
<gene>
    <name evidence="4" type="ORF">LQV63_11560</name>
</gene>
<dbReference type="RefSeq" id="WP_019423990.1">
    <property type="nucleotide sequence ID" value="NZ_JAJNBZ010000007.1"/>
</dbReference>
<dbReference type="PROSITE" id="PS50977">
    <property type="entry name" value="HTH_TETR_2"/>
    <property type="match status" value="1"/>
</dbReference>
<proteinExistence type="predicted"/>
<dbReference type="EMBL" id="JAJNBZ010000007">
    <property type="protein sequence ID" value="MCE5169947.1"/>
    <property type="molecule type" value="Genomic_DNA"/>
</dbReference>
<dbReference type="PANTHER" id="PTHR43479:SF21">
    <property type="entry name" value="TRANSCRIPTIONAL REGULATOR, TETR FAMILY"/>
    <property type="match status" value="1"/>
</dbReference>
<organism evidence="4 5">
    <name type="scientific">Paenibacillus profundus</name>
    <dbReference type="NCBI Taxonomy" id="1173085"/>
    <lineage>
        <taxon>Bacteria</taxon>
        <taxon>Bacillati</taxon>
        <taxon>Bacillota</taxon>
        <taxon>Bacilli</taxon>
        <taxon>Bacillales</taxon>
        <taxon>Paenibacillaceae</taxon>
        <taxon>Paenibacillus</taxon>
    </lineage>
</organism>
<dbReference type="InterPro" id="IPR036271">
    <property type="entry name" value="Tet_transcr_reg_TetR-rel_C_sf"/>
</dbReference>
<dbReference type="InterPro" id="IPR001647">
    <property type="entry name" value="HTH_TetR"/>
</dbReference>
<comment type="caution">
    <text evidence="4">The sequence shown here is derived from an EMBL/GenBank/DDBJ whole genome shotgun (WGS) entry which is preliminary data.</text>
</comment>
<dbReference type="InterPro" id="IPR009057">
    <property type="entry name" value="Homeodomain-like_sf"/>
</dbReference>